<dbReference type="EMBL" id="LAZR01053041">
    <property type="protein sequence ID" value="KKK81623.1"/>
    <property type="molecule type" value="Genomic_DNA"/>
</dbReference>
<evidence type="ECO:0000313" key="1">
    <source>
        <dbReference type="EMBL" id="KKK81623.1"/>
    </source>
</evidence>
<organism evidence="1">
    <name type="scientific">marine sediment metagenome</name>
    <dbReference type="NCBI Taxonomy" id="412755"/>
    <lineage>
        <taxon>unclassified sequences</taxon>
        <taxon>metagenomes</taxon>
        <taxon>ecological metagenomes</taxon>
    </lineage>
</organism>
<dbReference type="SUPFAM" id="SSF52949">
    <property type="entry name" value="Macro domain-like"/>
    <property type="match status" value="1"/>
</dbReference>
<dbReference type="Gene3D" id="3.40.220.10">
    <property type="entry name" value="Leucine Aminopeptidase, subunit E, domain 1"/>
    <property type="match status" value="1"/>
</dbReference>
<gene>
    <name evidence="1" type="ORF">LCGC14_2811600</name>
</gene>
<dbReference type="InterPro" id="IPR043472">
    <property type="entry name" value="Macro_dom-like"/>
</dbReference>
<name>A0A0F8YJN6_9ZZZZ</name>
<dbReference type="PANTHER" id="PTHR12521:SF0">
    <property type="entry name" value="ADP-RIBOSE GLYCOHYDROLASE OARD1"/>
    <property type="match status" value="1"/>
</dbReference>
<accession>A0A0F8YJN6</accession>
<sequence>MRMARVNIWNFSYERHSAFTCITTNGSLNSAGSLVMGRGIAKQASLKFPGLSRELAALVRVQGNKVHILSERKGYKLVAFPVKYLWDMRADLDLIKTSAKQLEHYARLHKSCIFLLPRPGCGNGGLDWQDVESIISFLPDNVFVLNNEGVR</sequence>
<dbReference type="AlphaFoldDB" id="A0A0F8YJN6"/>
<dbReference type="PANTHER" id="PTHR12521">
    <property type="entry name" value="PROTEIN C6ORF130"/>
    <property type="match status" value="1"/>
</dbReference>
<protein>
    <recommendedName>
        <fullName evidence="2">Macro domain-containing protein</fullName>
    </recommendedName>
</protein>
<reference evidence="1" key="1">
    <citation type="journal article" date="2015" name="Nature">
        <title>Complex archaea that bridge the gap between prokaryotes and eukaryotes.</title>
        <authorList>
            <person name="Spang A."/>
            <person name="Saw J.H."/>
            <person name="Jorgensen S.L."/>
            <person name="Zaremba-Niedzwiedzka K."/>
            <person name="Martijn J."/>
            <person name="Lind A.E."/>
            <person name="van Eijk R."/>
            <person name="Schleper C."/>
            <person name="Guy L."/>
            <person name="Ettema T.J."/>
        </authorList>
    </citation>
    <scope>NUCLEOTIDE SEQUENCE</scope>
</reference>
<evidence type="ECO:0008006" key="2">
    <source>
        <dbReference type="Google" id="ProtNLM"/>
    </source>
</evidence>
<comment type="caution">
    <text evidence="1">The sequence shown here is derived from an EMBL/GenBank/DDBJ whole genome shotgun (WGS) entry which is preliminary data.</text>
</comment>
<proteinExistence type="predicted"/>
<dbReference type="InterPro" id="IPR050892">
    <property type="entry name" value="ADP-ribose_metab_enzymes"/>
</dbReference>
<dbReference type="GO" id="GO:0140291">
    <property type="term" value="P:peptidyl-glutamate ADP-deribosylation"/>
    <property type="evidence" value="ECO:0007669"/>
    <property type="project" value="TreeGrafter"/>
</dbReference>